<proteinExistence type="predicted"/>
<dbReference type="Pfam" id="PF07635">
    <property type="entry name" value="PSCyt1"/>
    <property type="match status" value="1"/>
</dbReference>
<accession>A0A1T4WTK4</accession>
<organism evidence="5 6">
    <name type="scientific">Prosthecobacter debontii</name>
    <dbReference type="NCBI Taxonomy" id="48467"/>
    <lineage>
        <taxon>Bacteria</taxon>
        <taxon>Pseudomonadati</taxon>
        <taxon>Verrucomicrobiota</taxon>
        <taxon>Verrucomicrobiia</taxon>
        <taxon>Verrucomicrobiales</taxon>
        <taxon>Verrucomicrobiaceae</taxon>
        <taxon>Prosthecobacter</taxon>
    </lineage>
</organism>
<dbReference type="PANTHER" id="PTHR35889">
    <property type="entry name" value="CYCLOINULO-OLIGOSACCHARIDE FRUCTANOTRANSFERASE-RELATED"/>
    <property type="match status" value="1"/>
</dbReference>
<dbReference type="Pfam" id="PF07587">
    <property type="entry name" value="PSD1"/>
    <property type="match status" value="1"/>
</dbReference>
<protein>
    <submittedName>
        <fullName evidence="5">Planctomycete cytochrome C</fullName>
    </submittedName>
</protein>
<dbReference type="PANTHER" id="PTHR35889:SF3">
    <property type="entry name" value="F-BOX DOMAIN-CONTAINING PROTEIN"/>
    <property type="match status" value="1"/>
</dbReference>
<dbReference type="InterPro" id="IPR008979">
    <property type="entry name" value="Galactose-bd-like_sf"/>
</dbReference>
<dbReference type="GO" id="GO:0009055">
    <property type="term" value="F:electron transfer activity"/>
    <property type="evidence" value="ECO:0007669"/>
    <property type="project" value="InterPro"/>
</dbReference>
<feature type="domain" description="Cytochrome C Planctomycete-type" evidence="4">
    <location>
        <begin position="35"/>
        <end position="94"/>
    </location>
</feature>
<name>A0A1T4WTK4_9BACT</name>
<evidence type="ECO:0000259" key="3">
    <source>
        <dbReference type="Pfam" id="PF07587"/>
    </source>
</evidence>
<evidence type="ECO:0000256" key="1">
    <source>
        <dbReference type="SAM" id="SignalP"/>
    </source>
</evidence>
<dbReference type="RefSeq" id="WP_078811795.1">
    <property type="nucleotide sequence ID" value="NZ_FUYE01000002.1"/>
</dbReference>
<sequence>MKLLSITWVHLVASASLAAPVDFIHQVRPILEQHCYSCHGPEKQKSGLRFDIKSEALRGGDSHAPNIHIGKAAESPLIHFITTQDEDTRMPPKGERLSAEEIALLTRWIDEGAAWPDGVDVAQAVDKRDHWAFKPIQPLSGSLDSFVETKLKEKQLSLSQEADKRSLIRRLYLVLHGLQPTPEEVESFIADNDPKAYENLVDRLLASPRYGERWARHWLDVIAFGETHGFEVNTPRPNAWPYRDYVIEAFNKDTPYPQFILEQLAGDTVGKDAATGFIVANAALLPGQIGKDEESKAKARQDELNDMVSITGGAFLGLTLHCARCHDHKFDPVSQTDYYSLQAIFAGVRHGERPLKSADAQKHEEDHATLLLRLAKATHRLLKFEPPALSGTQRTPVHPHRNLERFAPVTTQKLRFTVSATSDNNRYEPCLDELEIYSTSGQNIALASLGAKASASGSWSSDRHRLEHVNDGLYGNSRSWISKTKGGGWVQIEFPQATLIEGIAWGRDRLDEFKDRLPVSYRIEVAQPDGSWLKVADSTDRQTYPGSKAKLAMPQPENVEASVIAEWHDARGELNALETRLSSSKTGPMVYAGRFEQPSPIFKLNRGDVTQPKEEVVPAAVSAIGSPMKLAGDLPEQKRRVALAQWLADPANPLPARVLVNRLWQHHFGEGIVATPNDFGRNGAMPTHPELLSGLAAEFIRSGWSIKHMQKLIVMSRTWRQSSAPNEAGLAADAQTRLLWRYPPRRVEAEVVRDGMLEVAGTLDLKMGGPGFSVFAPNSNYVRVYDPRAEFGPEEWRRMIYMTKVRMAQDATFGSFDCPDAGQGQPKRPRSTTAIQALSLFNSGFVNQQAELFAQRLQKEAGNDLTRQIERAFALTAQRSPAPDEAQVCATLAREHGLPAVCRVLLNTNEFLFVP</sequence>
<dbReference type="Proteomes" id="UP000190774">
    <property type="component" value="Unassembled WGS sequence"/>
</dbReference>
<dbReference type="OrthoDB" id="175422at2"/>
<dbReference type="InterPro" id="IPR011429">
    <property type="entry name" value="Cyt_c_Planctomycete-type"/>
</dbReference>
<feature type="domain" description="DUF1553" evidence="3">
    <location>
        <begin position="639"/>
        <end position="891"/>
    </location>
</feature>
<reference evidence="6" key="1">
    <citation type="submission" date="2017-02" db="EMBL/GenBank/DDBJ databases">
        <authorList>
            <person name="Varghese N."/>
            <person name="Submissions S."/>
        </authorList>
    </citation>
    <scope>NUCLEOTIDE SEQUENCE [LARGE SCALE GENOMIC DNA]</scope>
    <source>
        <strain evidence="6">ATCC 700200</strain>
    </source>
</reference>
<dbReference type="Gene3D" id="2.60.120.260">
    <property type="entry name" value="Galactose-binding domain-like"/>
    <property type="match status" value="1"/>
</dbReference>
<evidence type="ECO:0000313" key="6">
    <source>
        <dbReference type="Proteomes" id="UP000190774"/>
    </source>
</evidence>
<dbReference type="SUPFAM" id="SSF46626">
    <property type="entry name" value="Cytochrome c"/>
    <property type="match status" value="1"/>
</dbReference>
<dbReference type="EMBL" id="FUYE01000002">
    <property type="protein sequence ID" value="SKA79941.1"/>
    <property type="molecule type" value="Genomic_DNA"/>
</dbReference>
<dbReference type="InterPro" id="IPR011444">
    <property type="entry name" value="DUF1549"/>
</dbReference>
<dbReference type="SUPFAM" id="SSF49785">
    <property type="entry name" value="Galactose-binding domain-like"/>
    <property type="match status" value="1"/>
</dbReference>
<dbReference type="Gene3D" id="1.10.760.10">
    <property type="entry name" value="Cytochrome c-like domain"/>
    <property type="match status" value="1"/>
</dbReference>
<gene>
    <name evidence="5" type="ORF">SAMN02745166_00563</name>
</gene>
<dbReference type="InterPro" id="IPR022655">
    <property type="entry name" value="DUF1553"/>
</dbReference>
<evidence type="ECO:0000259" key="4">
    <source>
        <dbReference type="Pfam" id="PF07635"/>
    </source>
</evidence>
<dbReference type="Pfam" id="PF07583">
    <property type="entry name" value="PSCyt2"/>
    <property type="match status" value="1"/>
</dbReference>
<feature type="chain" id="PRO_5013386855" evidence="1">
    <location>
        <begin position="19"/>
        <end position="915"/>
    </location>
</feature>
<dbReference type="GO" id="GO:0020037">
    <property type="term" value="F:heme binding"/>
    <property type="evidence" value="ECO:0007669"/>
    <property type="project" value="InterPro"/>
</dbReference>
<keyword evidence="1" id="KW-0732">Signal</keyword>
<evidence type="ECO:0000313" key="5">
    <source>
        <dbReference type="EMBL" id="SKA79941.1"/>
    </source>
</evidence>
<dbReference type="InterPro" id="IPR036909">
    <property type="entry name" value="Cyt_c-like_dom_sf"/>
</dbReference>
<feature type="domain" description="DUF1549" evidence="2">
    <location>
        <begin position="143"/>
        <end position="349"/>
    </location>
</feature>
<dbReference type="AlphaFoldDB" id="A0A1T4WTK4"/>
<dbReference type="STRING" id="48467.SAMN02745166_00563"/>
<keyword evidence="6" id="KW-1185">Reference proteome</keyword>
<feature type="signal peptide" evidence="1">
    <location>
        <begin position="1"/>
        <end position="18"/>
    </location>
</feature>
<evidence type="ECO:0000259" key="2">
    <source>
        <dbReference type="Pfam" id="PF07583"/>
    </source>
</evidence>